<keyword evidence="5" id="KW-1185">Reference proteome</keyword>
<evidence type="ECO:0000256" key="2">
    <source>
        <dbReference type="ARBA" id="ARBA00022679"/>
    </source>
</evidence>
<proteinExistence type="inferred from homology"/>
<organism evidence="4 5">
    <name type="scientific">Candidula unifasciata</name>
    <dbReference type="NCBI Taxonomy" id="100452"/>
    <lineage>
        <taxon>Eukaryota</taxon>
        <taxon>Metazoa</taxon>
        <taxon>Spiralia</taxon>
        <taxon>Lophotrochozoa</taxon>
        <taxon>Mollusca</taxon>
        <taxon>Gastropoda</taxon>
        <taxon>Heterobranchia</taxon>
        <taxon>Euthyneura</taxon>
        <taxon>Panpulmonata</taxon>
        <taxon>Eupulmonata</taxon>
        <taxon>Stylommatophora</taxon>
        <taxon>Helicina</taxon>
        <taxon>Helicoidea</taxon>
        <taxon>Geomitridae</taxon>
        <taxon>Candidula</taxon>
    </lineage>
</organism>
<keyword evidence="3" id="KW-0333">Golgi apparatus</keyword>
<comment type="subcellular location">
    <subcellularLocation>
        <location evidence="3">Golgi apparatus</location>
        <location evidence="3">Golgi stack membrane</location>
        <topology evidence="3">Single-pass type II membrane protein</topology>
    </subcellularLocation>
</comment>
<dbReference type="Proteomes" id="UP000678393">
    <property type="component" value="Unassembled WGS sequence"/>
</dbReference>
<accession>A0A8S3ZG29</accession>
<name>A0A8S3ZG29_9EUPU</name>
<gene>
    <name evidence="4" type="ORF">CUNI_LOCUS14092</name>
</gene>
<protein>
    <recommendedName>
        <fullName evidence="3">L-Fucosyltransferase</fullName>
        <ecNumber evidence="3">2.4.1.-</ecNumber>
    </recommendedName>
</protein>
<keyword evidence="2 3" id="KW-0808">Transferase</keyword>
<dbReference type="EMBL" id="CAJHNH020003103">
    <property type="protein sequence ID" value="CAG5128534.1"/>
    <property type="molecule type" value="Genomic_DNA"/>
</dbReference>
<dbReference type="PANTHER" id="PTHR11927:SF9">
    <property type="entry name" value="L-FUCOSYLTRANSFERASE"/>
    <property type="match status" value="1"/>
</dbReference>
<keyword evidence="3" id="KW-0812">Transmembrane</keyword>
<dbReference type="OrthoDB" id="6090518at2759"/>
<keyword evidence="3" id="KW-0735">Signal-anchor</keyword>
<dbReference type="PANTHER" id="PTHR11927">
    <property type="entry name" value="GALACTOSIDE 2-L-FUCOSYLTRANSFERASE"/>
    <property type="match status" value="1"/>
</dbReference>
<sequence length="244" mass="27922">MITHSVCRREDQNQLPYTYRNTLCVQNAQDHERERGKSMCVHMATCHVILLNLTKANISIGGYLQSYKYFEDYADEVRQEFLFSDSIANEAYLIVHNLISERKGNLFVGVHIRRGDFLNGGNPKLGYGVPEKSYFSKAFKWMQSKFPDRNITYLVASDDLNWCNDNLKSDNVLALPNAPPAIHMAILSSCDHVIMSGGTYGWWSSFLAGGYVVYFKRFMSKDTTFGASFNPETYYPPLWTGKEK</sequence>
<dbReference type="Pfam" id="PF01531">
    <property type="entry name" value="Glyco_transf_11"/>
    <property type="match status" value="1"/>
</dbReference>
<comment type="pathway">
    <text evidence="3">Protein modification; protein glycosylation.</text>
</comment>
<dbReference type="InterPro" id="IPR002516">
    <property type="entry name" value="Glyco_trans_11"/>
</dbReference>
<dbReference type="GO" id="GO:0005975">
    <property type="term" value="P:carbohydrate metabolic process"/>
    <property type="evidence" value="ECO:0007669"/>
    <property type="project" value="InterPro"/>
</dbReference>
<keyword evidence="1 3" id="KW-0328">Glycosyltransferase</keyword>
<comment type="similarity">
    <text evidence="3">Belongs to the glycosyltransferase 11 family.</text>
</comment>
<evidence type="ECO:0000256" key="3">
    <source>
        <dbReference type="RuleBase" id="RU363129"/>
    </source>
</evidence>
<evidence type="ECO:0000313" key="5">
    <source>
        <dbReference type="Proteomes" id="UP000678393"/>
    </source>
</evidence>
<reference evidence="4" key="1">
    <citation type="submission" date="2021-04" db="EMBL/GenBank/DDBJ databases">
        <authorList>
            <consortium name="Molecular Ecology Group"/>
        </authorList>
    </citation>
    <scope>NUCLEOTIDE SEQUENCE</scope>
</reference>
<evidence type="ECO:0000256" key="1">
    <source>
        <dbReference type="ARBA" id="ARBA00022676"/>
    </source>
</evidence>
<dbReference type="CDD" id="cd11301">
    <property type="entry name" value="Fut1_Fut2_like"/>
    <property type="match status" value="1"/>
</dbReference>
<dbReference type="GO" id="GO:0008107">
    <property type="term" value="F:galactoside 2-alpha-L-fucosyltransferase activity"/>
    <property type="evidence" value="ECO:0007669"/>
    <property type="project" value="InterPro"/>
</dbReference>
<evidence type="ECO:0000313" key="4">
    <source>
        <dbReference type="EMBL" id="CAG5128534.1"/>
    </source>
</evidence>
<dbReference type="AlphaFoldDB" id="A0A8S3ZG29"/>
<keyword evidence="3" id="KW-0325">Glycoprotein</keyword>
<dbReference type="GO" id="GO:0032580">
    <property type="term" value="C:Golgi cisterna membrane"/>
    <property type="evidence" value="ECO:0007669"/>
    <property type="project" value="UniProtKB-SubCell"/>
</dbReference>
<dbReference type="EC" id="2.4.1.-" evidence="3"/>
<comment type="caution">
    <text evidence="4">The sequence shown here is derived from an EMBL/GenBank/DDBJ whole genome shotgun (WGS) entry which is preliminary data.</text>
</comment>